<feature type="region of interest" description="Disordered" evidence="7">
    <location>
        <begin position="147"/>
        <end position="267"/>
    </location>
</feature>
<evidence type="ECO:0000256" key="5">
    <source>
        <dbReference type="ARBA" id="ARBA00022833"/>
    </source>
</evidence>
<organism evidence="9 10">
    <name type="scientific">Popillia japonica</name>
    <name type="common">Japanese beetle</name>
    <dbReference type="NCBI Taxonomy" id="7064"/>
    <lineage>
        <taxon>Eukaryota</taxon>
        <taxon>Metazoa</taxon>
        <taxon>Ecdysozoa</taxon>
        <taxon>Arthropoda</taxon>
        <taxon>Hexapoda</taxon>
        <taxon>Insecta</taxon>
        <taxon>Pterygota</taxon>
        <taxon>Neoptera</taxon>
        <taxon>Endopterygota</taxon>
        <taxon>Coleoptera</taxon>
        <taxon>Polyphaga</taxon>
        <taxon>Scarabaeiformia</taxon>
        <taxon>Scarabaeidae</taxon>
        <taxon>Rutelinae</taxon>
        <taxon>Popillia</taxon>
    </lineage>
</organism>
<dbReference type="InterPro" id="IPR019786">
    <property type="entry name" value="Zinc_finger_PHD-type_CS"/>
</dbReference>
<reference evidence="9 10" key="1">
    <citation type="journal article" date="2024" name="BMC Genomics">
        <title>De novo assembly and annotation of Popillia japonica's genome with initial clues to its potential as an invasive pest.</title>
        <authorList>
            <person name="Cucini C."/>
            <person name="Boschi S."/>
            <person name="Funari R."/>
            <person name="Cardaioli E."/>
            <person name="Iannotti N."/>
            <person name="Marturano G."/>
            <person name="Paoli F."/>
            <person name="Bruttini M."/>
            <person name="Carapelli A."/>
            <person name="Frati F."/>
            <person name="Nardi F."/>
        </authorList>
    </citation>
    <scope>NUCLEOTIDE SEQUENCE [LARGE SCALE GENOMIC DNA]</scope>
    <source>
        <strain evidence="9">DMR45628</strain>
    </source>
</reference>
<name>A0AAW1MLF3_POPJA</name>
<evidence type="ECO:0000256" key="4">
    <source>
        <dbReference type="ARBA" id="ARBA00022771"/>
    </source>
</evidence>
<feature type="compositionally biased region" description="Polar residues" evidence="7">
    <location>
        <begin position="233"/>
        <end position="242"/>
    </location>
</feature>
<dbReference type="InterPro" id="IPR039054">
    <property type="entry name" value="Int12_PHD"/>
</dbReference>
<evidence type="ECO:0000313" key="10">
    <source>
        <dbReference type="Proteomes" id="UP001458880"/>
    </source>
</evidence>
<comment type="caution">
    <text evidence="9">The sequence shown here is derived from an EMBL/GenBank/DDBJ whole genome shotgun (WGS) entry which is preliminary data.</text>
</comment>
<dbReference type="AlphaFoldDB" id="A0AAW1MLF3"/>
<feature type="compositionally biased region" description="Basic and acidic residues" evidence="7">
    <location>
        <begin position="258"/>
        <end position="267"/>
    </location>
</feature>
<dbReference type="PROSITE" id="PS50016">
    <property type="entry name" value="ZF_PHD_2"/>
    <property type="match status" value="1"/>
</dbReference>
<dbReference type="SMART" id="SM00249">
    <property type="entry name" value="PHD"/>
    <property type="match status" value="1"/>
</dbReference>
<keyword evidence="5" id="KW-0862">Zinc</keyword>
<dbReference type="InterPro" id="IPR011011">
    <property type="entry name" value="Znf_FYVE_PHD"/>
</dbReference>
<dbReference type="PROSITE" id="PS01359">
    <property type="entry name" value="ZF_PHD_1"/>
    <property type="match status" value="1"/>
</dbReference>
<feature type="compositionally biased region" description="Low complexity" evidence="7">
    <location>
        <begin position="151"/>
        <end position="232"/>
    </location>
</feature>
<dbReference type="InterPro" id="IPR013083">
    <property type="entry name" value="Znf_RING/FYVE/PHD"/>
</dbReference>
<dbReference type="InterPro" id="IPR001965">
    <property type="entry name" value="Znf_PHD"/>
</dbReference>
<sequence length="267" mass="28784">MSLAEIDPFYIKAIAALHSKEHLRTGDVSPLQKMVEEAIKAKSGKDKDLSGYVTACIKLQAIDEFKNLGNIEDSKTASSSDNELELDLLKEDLMCVICNGMDVGARNRLLECSDCHSLYHQECHRPPVSQQDADNTWVCQNCQDTKKMRTSSPSSLRSSPVQASKSSKSSSHRSSGGNSSSSYKSSSSSKSISSKTSSSSLSKSSSGKPVISASTTPPSSSTTQISSSGSSSRNIVTPNINIISADKRIQSMKKKAAKLQEKRKLPR</sequence>
<feature type="domain" description="PHD-type" evidence="8">
    <location>
        <begin position="92"/>
        <end position="145"/>
    </location>
</feature>
<evidence type="ECO:0000259" key="8">
    <source>
        <dbReference type="PROSITE" id="PS50016"/>
    </source>
</evidence>
<proteinExistence type="inferred from homology"/>
<gene>
    <name evidence="9" type="ORF">QE152_g5704</name>
</gene>
<accession>A0AAW1MLF3</accession>
<evidence type="ECO:0000313" key="9">
    <source>
        <dbReference type="EMBL" id="KAK9746978.1"/>
    </source>
</evidence>
<keyword evidence="3" id="KW-0479">Metal-binding</keyword>
<comment type="similarity">
    <text evidence="1">Belongs to the Integrator subunit 12 family.</text>
</comment>
<evidence type="ECO:0000256" key="3">
    <source>
        <dbReference type="ARBA" id="ARBA00022723"/>
    </source>
</evidence>
<dbReference type="SUPFAM" id="SSF57903">
    <property type="entry name" value="FYVE/PHD zinc finger"/>
    <property type="match status" value="1"/>
</dbReference>
<protein>
    <recommendedName>
        <fullName evidence="2">Integrator complex subunit 12</fullName>
    </recommendedName>
</protein>
<evidence type="ECO:0000256" key="7">
    <source>
        <dbReference type="SAM" id="MobiDB-lite"/>
    </source>
</evidence>
<dbReference type="Proteomes" id="UP001458880">
    <property type="component" value="Unassembled WGS sequence"/>
</dbReference>
<dbReference type="GO" id="GO:0008270">
    <property type="term" value="F:zinc ion binding"/>
    <property type="evidence" value="ECO:0007669"/>
    <property type="project" value="UniProtKB-KW"/>
</dbReference>
<dbReference type="Gene3D" id="3.30.40.10">
    <property type="entry name" value="Zinc/RING finger domain, C3HC4 (zinc finger)"/>
    <property type="match status" value="1"/>
</dbReference>
<dbReference type="CDD" id="cd15501">
    <property type="entry name" value="PHD_Int12"/>
    <property type="match status" value="1"/>
</dbReference>
<evidence type="ECO:0000256" key="1">
    <source>
        <dbReference type="ARBA" id="ARBA00006009"/>
    </source>
</evidence>
<evidence type="ECO:0000256" key="2">
    <source>
        <dbReference type="ARBA" id="ARBA00016814"/>
    </source>
</evidence>
<keyword evidence="4 6" id="KW-0863">Zinc-finger</keyword>
<dbReference type="EMBL" id="JASPKY010000035">
    <property type="protein sequence ID" value="KAK9746978.1"/>
    <property type="molecule type" value="Genomic_DNA"/>
</dbReference>
<dbReference type="Pfam" id="PF00628">
    <property type="entry name" value="PHD"/>
    <property type="match status" value="1"/>
</dbReference>
<dbReference type="InterPro" id="IPR019787">
    <property type="entry name" value="Znf_PHD-finger"/>
</dbReference>
<evidence type="ECO:0000256" key="6">
    <source>
        <dbReference type="PROSITE-ProRule" id="PRU00146"/>
    </source>
</evidence>
<keyword evidence="10" id="KW-1185">Reference proteome</keyword>